<accession>A0A1Q6FCM6</accession>
<evidence type="ECO:0000313" key="3">
    <source>
        <dbReference type="Proteomes" id="UP000187417"/>
    </source>
</evidence>
<organism evidence="2 3">
    <name type="scientific">Alistipes putredinis</name>
    <dbReference type="NCBI Taxonomy" id="28117"/>
    <lineage>
        <taxon>Bacteria</taxon>
        <taxon>Pseudomonadati</taxon>
        <taxon>Bacteroidota</taxon>
        <taxon>Bacteroidia</taxon>
        <taxon>Bacteroidales</taxon>
        <taxon>Rikenellaceae</taxon>
        <taxon>Alistipes</taxon>
    </lineage>
</organism>
<proteinExistence type="predicted"/>
<feature type="domain" description="Glycosyltransferase 2-like" evidence="1">
    <location>
        <begin position="5"/>
        <end position="177"/>
    </location>
</feature>
<dbReference type="PANTHER" id="PTHR43685">
    <property type="entry name" value="GLYCOSYLTRANSFERASE"/>
    <property type="match status" value="1"/>
</dbReference>
<evidence type="ECO:0000313" key="2">
    <source>
        <dbReference type="EMBL" id="OKY96595.1"/>
    </source>
</evidence>
<dbReference type="EMBL" id="MNQH01000001">
    <property type="protein sequence ID" value="OKY96595.1"/>
    <property type="molecule type" value="Genomic_DNA"/>
</dbReference>
<dbReference type="AlphaFoldDB" id="A0A1Q6FCM6"/>
<dbReference type="Gene3D" id="3.90.550.10">
    <property type="entry name" value="Spore Coat Polysaccharide Biosynthesis Protein SpsA, Chain A"/>
    <property type="match status" value="1"/>
</dbReference>
<dbReference type="InterPro" id="IPR029044">
    <property type="entry name" value="Nucleotide-diphossugar_trans"/>
</dbReference>
<reference evidence="2 3" key="1">
    <citation type="journal article" date="2016" name="Nat. Biotechnol.">
        <title>Measurement of bacterial replication rates in microbial communities.</title>
        <authorList>
            <person name="Brown C.T."/>
            <person name="Olm M.R."/>
            <person name="Thomas B.C."/>
            <person name="Banfield J.F."/>
        </authorList>
    </citation>
    <scope>NUCLEOTIDE SEQUENCE [LARGE SCALE GENOMIC DNA]</scope>
    <source>
        <strain evidence="2">CAG:67_53_122</strain>
    </source>
</reference>
<sequence length="302" mass="33918">MIRLSLIIATYNRSAALVEALRSVVRQDFPAAEWECIVVNNNSQDDTLARFEAFATEHPAINLRIVTETRQGLSHARNRGIDESRGEYIAIIDDDERINEQFISSYVALFDAYPDAASAGGPIIPEYPAGRPAWMSSYTERPIANPIDLGRKIRPFPKGRIPGGGNMALRRSTVQRYGAFDPSLGRTGEQLIGGEESDLFQRLADAGERCYYVPTAIMWHIIPPRKISREYFESLCYQVGRTQRLRAGMRGQTVRLLSGEAVKWGATLLLALGFLLRFSVPKARYLLLMRRQITRGISGRKP</sequence>
<dbReference type="CDD" id="cd00761">
    <property type="entry name" value="Glyco_tranf_GTA_type"/>
    <property type="match status" value="1"/>
</dbReference>
<comment type="caution">
    <text evidence="2">The sequence shown here is derived from an EMBL/GenBank/DDBJ whole genome shotgun (WGS) entry which is preliminary data.</text>
</comment>
<dbReference type="PANTHER" id="PTHR43685:SF2">
    <property type="entry name" value="GLYCOSYLTRANSFERASE 2-LIKE DOMAIN-CONTAINING PROTEIN"/>
    <property type="match status" value="1"/>
</dbReference>
<gene>
    <name evidence="2" type="ORF">BHV66_00545</name>
</gene>
<keyword evidence="2" id="KW-0808">Transferase</keyword>
<dbReference type="InterPro" id="IPR001173">
    <property type="entry name" value="Glyco_trans_2-like"/>
</dbReference>
<dbReference type="RefSeq" id="WP_022460315.1">
    <property type="nucleotide sequence ID" value="NZ_BAAFLA010000005.1"/>
</dbReference>
<dbReference type="SUPFAM" id="SSF53448">
    <property type="entry name" value="Nucleotide-diphospho-sugar transferases"/>
    <property type="match status" value="1"/>
</dbReference>
<dbReference type="Proteomes" id="UP000187417">
    <property type="component" value="Unassembled WGS sequence"/>
</dbReference>
<name>A0A1Q6FCM6_9BACT</name>
<dbReference type="STRING" id="28117.BHV66_00545"/>
<evidence type="ECO:0000259" key="1">
    <source>
        <dbReference type="Pfam" id="PF00535"/>
    </source>
</evidence>
<dbReference type="InterPro" id="IPR050834">
    <property type="entry name" value="Glycosyltransf_2"/>
</dbReference>
<protein>
    <submittedName>
        <fullName evidence="2">Glycosyl transferase family 2</fullName>
    </submittedName>
</protein>
<dbReference type="GO" id="GO:0016740">
    <property type="term" value="F:transferase activity"/>
    <property type="evidence" value="ECO:0007669"/>
    <property type="project" value="UniProtKB-KW"/>
</dbReference>
<dbReference type="Pfam" id="PF00535">
    <property type="entry name" value="Glycos_transf_2"/>
    <property type="match status" value="1"/>
</dbReference>